<dbReference type="RefSeq" id="WP_188682856.1">
    <property type="nucleotide sequence ID" value="NZ_BMKX01000001.1"/>
</dbReference>
<keyword evidence="1" id="KW-1133">Transmembrane helix</keyword>
<accession>A0ABQ2D4J6</accession>
<feature type="transmembrane region" description="Helical" evidence="1">
    <location>
        <begin position="62"/>
        <end position="84"/>
    </location>
</feature>
<gene>
    <name evidence="2" type="ORF">GCM10007173_00610</name>
</gene>
<dbReference type="GeneID" id="303302480"/>
<dbReference type="EMBL" id="BMKX01000001">
    <property type="protein sequence ID" value="GGJ45991.1"/>
    <property type="molecule type" value="Genomic_DNA"/>
</dbReference>
<keyword evidence="3" id="KW-1185">Reference proteome</keyword>
<dbReference type="Proteomes" id="UP000606115">
    <property type="component" value="Unassembled WGS sequence"/>
</dbReference>
<comment type="caution">
    <text evidence="2">The sequence shown here is derived from an EMBL/GenBank/DDBJ whole genome shotgun (WGS) entry which is preliminary data.</text>
</comment>
<organism evidence="2 3">
    <name type="scientific">Glutamicibacter ardleyensis</name>
    <dbReference type="NCBI Taxonomy" id="225894"/>
    <lineage>
        <taxon>Bacteria</taxon>
        <taxon>Bacillati</taxon>
        <taxon>Actinomycetota</taxon>
        <taxon>Actinomycetes</taxon>
        <taxon>Micrococcales</taxon>
        <taxon>Micrococcaceae</taxon>
        <taxon>Glutamicibacter</taxon>
    </lineage>
</organism>
<keyword evidence="1" id="KW-0812">Transmembrane</keyword>
<evidence type="ECO:0000256" key="1">
    <source>
        <dbReference type="SAM" id="Phobius"/>
    </source>
</evidence>
<sequence length="153" mass="17345">MDASKFADVNFVIPLFYLGVAVVCLLIFIPLFIHGMLRRRKFSTLVDGYQTYALRSSIRIELIVAALVAVLTIVFLAMGITGYFDSRNDLEANIQLKYNPTHLELGPWNGSWATADLTLPDGTVFDDVEVMLQGSGEPFIEKVWYHERDKRNQ</sequence>
<evidence type="ECO:0000313" key="2">
    <source>
        <dbReference type="EMBL" id="GGJ45991.1"/>
    </source>
</evidence>
<proteinExistence type="predicted"/>
<feature type="transmembrane region" description="Helical" evidence="1">
    <location>
        <begin position="12"/>
        <end position="33"/>
    </location>
</feature>
<name>A0ABQ2D4J6_9MICC</name>
<evidence type="ECO:0000313" key="3">
    <source>
        <dbReference type="Proteomes" id="UP000606115"/>
    </source>
</evidence>
<keyword evidence="1" id="KW-0472">Membrane</keyword>
<protein>
    <submittedName>
        <fullName evidence="2">Uncharacterized protein</fullName>
    </submittedName>
</protein>
<reference evidence="3" key="1">
    <citation type="journal article" date="2019" name="Int. J. Syst. Evol. Microbiol.">
        <title>The Global Catalogue of Microorganisms (GCM) 10K type strain sequencing project: providing services to taxonomists for standard genome sequencing and annotation.</title>
        <authorList>
            <consortium name="The Broad Institute Genomics Platform"/>
            <consortium name="The Broad Institute Genome Sequencing Center for Infectious Disease"/>
            <person name="Wu L."/>
            <person name="Ma J."/>
        </authorList>
    </citation>
    <scope>NUCLEOTIDE SEQUENCE [LARGE SCALE GENOMIC DNA]</scope>
    <source>
        <strain evidence="3">CGMCC 1.3685</strain>
    </source>
</reference>